<dbReference type="Gene3D" id="3.20.20.80">
    <property type="entry name" value="Glycosidases"/>
    <property type="match status" value="1"/>
</dbReference>
<proteinExistence type="predicted"/>
<organism evidence="1 2">
    <name type="scientific">Pontiella sulfatireligans</name>
    <dbReference type="NCBI Taxonomy" id="2750658"/>
    <lineage>
        <taxon>Bacteria</taxon>
        <taxon>Pseudomonadati</taxon>
        <taxon>Kiritimatiellota</taxon>
        <taxon>Kiritimatiellia</taxon>
        <taxon>Kiritimatiellales</taxon>
        <taxon>Pontiellaceae</taxon>
        <taxon>Pontiella</taxon>
    </lineage>
</organism>
<name>A0A6C2UGJ7_9BACT</name>
<dbReference type="PANTHER" id="PTHR43576:SF3">
    <property type="entry name" value="ALPHA-L-ARABINOFURANOSIDASE C"/>
    <property type="match status" value="1"/>
</dbReference>
<dbReference type="SUPFAM" id="SSF51445">
    <property type="entry name" value="(Trans)glycosidases"/>
    <property type="match status" value="1"/>
</dbReference>
<dbReference type="PANTHER" id="PTHR43576">
    <property type="entry name" value="ALPHA-L-ARABINOFURANOSIDASE C-RELATED"/>
    <property type="match status" value="1"/>
</dbReference>
<dbReference type="Gene3D" id="2.60.40.1180">
    <property type="entry name" value="Golgi alpha-mannosidase II"/>
    <property type="match status" value="1"/>
</dbReference>
<reference evidence="1 2" key="1">
    <citation type="submission" date="2019-04" db="EMBL/GenBank/DDBJ databases">
        <authorList>
            <person name="Van Vliet M D."/>
        </authorList>
    </citation>
    <scope>NUCLEOTIDE SEQUENCE [LARGE SCALE GENOMIC DNA]</scope>
    <source>
        <strain evidence="1 2">F21</strain>
    </source>
</reference>
<accession>A0A6C2UGJ7</accession>
<evidence type="ECO:0000313" key="2">
    <source>
        <dbReference type="Proteomes" id="UP000346198"/>
    </source>
</evidence>
<dbReference type="Proteomes" id="UP000346198">
    <property type="component" value="Unassembled WGS sequence"/>
</dbReference>
<gene>
    <name evidence="1" type="primary">abfA_2</name>
    <name evidence="1" type="ORF">SCARR_01315</name>
</gene>
<dbReference type="AlphaFoldDB" id="A0A6C2UGJ7"/>
<dbReference type="EMBL" id="CAAHFH010000001">
    <property type="protein sequence ID" value="VGO19258.1"/>
    <property type="molecule type" value="Genomic_DNA"/>
</dbReference>
<keyword evidence="2" id="KW-1185">Reference proteome</keyword>
<dbReference type="InterPro" id="IPR013780">
    <property type="entry name" value="Glyco_hydro_b"/>
</dbReference>
<dbReference type="GO" id="GO:0000272">
    <property type="term" value="P:polysaccharide catabolic process"/>
    <property type="evidence" value="ECO:0007669"/>
    <property type="project" value="TreeGrafter"/>
</dbReference>
<protein>
    <submittedName>
        <fullName evidence="1">Intracellular exo-alpha-(1-&gt;5)-L-arabinofuranosidase 1</fullName>
    </submittedName>
</protein>
<evidence type="ECO:0000313" key="1">
    <source>
        <dbReference type="EMBL" id="VGO19258.1"/>
    </source>
</evidence>
<dbReference type="InterPro" id="IPR017853">
    <property type="entry name" value="GH"/>
</dbReference>
<dbReference type="Gene3D" id="2.60.120.260">
    <property type="entry name" value="Galactose-binding domain-like"/>
    <property type="match status" value="1"/>
</dbReference>
<sequence>MTAAALSVVACEGATLKVDSSTVIREVDRHRFLGTNAGLWHEARQLFDTDVQYYLRELNPSFIRIPGGSWSDEYVWNGNGVWDGNTFDMSKLKDGQWDVDYSAYAPGFHLLAPGKPDEWHGNVDAYALHEFAKDKGSHSIVTVNVGSGTPEMAAEWVRWANLEMDYGVEYWEIGNELEGRWEMGSTLPDGSRMTGEVYAKKFIEYAKAMKAVDPSIKVGGPTAANTRAVFMEDLMRIAGDYVDFLSFHTYPVERHLDSERDIIDQAFSLHEPMKRYRGYIEKYQPDRKDEIELAITEWNSKVLEDRYTGDLLNGLWSAIFVGEMFREGVGFATQWDLLTVTPEGGHGLFHFAGRCVPKSQYWGLYLWSKYMGNRLLASELQGNGNVYAVVTRDDERLYVMVVNVSRDEFAQIKLDVPGVAFASEGRAATLSHREYFWDIYKHEPRWSRKPNESRFAIGDKLEFDVPPYTAKVFELPLKGFGLRSSEAVENSEIQPLEILLPESSPADLPVEGWVFLQNDPEDPKVGKQFDAAKLSVSGPATADVATVWLGEAAGRFSLTPTGAGTVTVRATAADVSVERVIEILPVQERKEIVWQFEDAPEKWGAASSYKLVADDAVRPNQQVVAVVLDGDRPTSGNDQLAVFAIAPETVERERIAGVVMDVRASADLQCADKDIGVRIVLQSESAHWVDLGSLPLEQVRGKWKTLELKLPDTKYYSVMGNTYALFIQLYQNGEKKVPVSGKIYLDNIGFILR</sequence>